<keyword evidence="3 6" id="KW-0731">Sigma factor</keyword>
<keyword evidence="4 6" id="KW-0238">DNA-binding</keyword>
<dbReference type="OrthoDB" id="9784984at2"/>
<dbReference type="AlphaFoldDB" id="A0A179T0G0"/>
<feature type="domain" description="RNA polymerase sigma factor 70 region 4 type 2" evidence="8">
    <location>
        <begin position="118"/>
        <end position="170"/>
    </location>
</feature>
<dbReference type="PANTHER" id="PTHR43133">
    <property type="entry name" value="RNA POLYMERASE ECF-TYPE SIGMA FACTO"/>
    <property type="match status" value="1"/>
</dbReference>
<comment type="similarity">
    <text evidence="1 6">Belongs to the sigma-70 factor family. ECF subfamily.</text>
</comment>
<dbReference type="GO" id="GO:0006950">
    <property type="term" value="P:response to stress"/>
    <property type="evidence" value="ECO:0007669"/>
    <property type="project" value="UniProtKB-ARBA"/>
</dbReference>
<evidence type="ECO:0000256" key="4">
    <source>
        <dbReference type="ARBA" id="ARBA00023125"/>
    </source>
</evidence>
<dbReference type="InterPro" id="IPR013325">
    <property type="entry name" value="RNA_pol_sigma_r2"/>
</dbReference>
<dbReference type="InterPro" id="IPR000838">
    <property type="entry name" value="RNA_pol_sigma70_ECF_CS"/>
</dbReference>
<keyword evidence="10" id="KW-1185">Reference proteome</keyword>
<dbReference type="Gene3D" id="1.10.1740.10">
    <property type="match status" value="1"/>
</dbReference>
<keyword evidence="5 6" id="KW-0804">Transcription</keyword>
<dbReference type="InterPro" id="IPR036388">
    <property type="entry name" value="WH-like_DNA-bd_sf"/>
</dbReference>
<dbReference type="EMBL" id="LWSG01000010">
    <property type="protein sequence ID" value="OAS87094.1"/>
    <property type="molecule type" value="Genomic_DNA"/>
</dbReference>
<evidence type="ECO:0000313" key="9">
    <source>
        <dbReference type="EMBL" id="OAS87094.1"/>
    </source>
</evidence>
<evidence type="ECO:0000256" key="1">
    <source>
        <dbReference type="ARBA" id="ARBA00010641"/>
    </source>
</evidence>
<dbReference type="InterPro" id="IPR007627">
    <property type="entry name" value="RNA_pol_sigma70_r2"/>
</dbReference>
<dbReference type="SUPFAM" id="SSF88946">
    <property type="entry name" value="Sigma2 domain of RNA polymerase sigma factors"/>
    <property type="match status" value="1"/>
</dbReference>
<dbReference type="STRING" id="152268.A6K24_20555"/>
<gene>
    <name evidence="9" type="ORF">A6K24_20555</name>
</gene>
<dbReference type="Pfam" id="PF08281">
    <property type="entry name" value="Sigma70_r4_2"/>
    <property type="match status" value="1"/>
</dbReference>
<dbReference type="CDD" id="cd06171">
    <property type="entry name" value="Sigma70_r4"/>
    <property type="match status" value="1"/>
</dbReference>
<comment type="caution">
    <text evidence="9">The sequence shown here is derived from an EMBL/GenBank/DDBJ whole genome shotgun (WGS) entry which is preliminary data.</text>
</comment>
<dbReference type="GO" id="GO:0003677">
    <property type="term" value="F:DNA binding"/>
    <property type="evidence" value="ECO:0007669"/>
    <property type="project" value="UniProtKB-KW"/>
</dbReference>
<evidence type="ECO:0000259" key="8">
    <source>
        <dbReference type="Pfam" id="PF08281"/>
    </source>
</evidence>
<proteinExistence type="inferred from homology"/>
<dbReference type="InterPro" id="IPR013249">
    <property type="entry name" value="RNA_pol_sigma70_r4_t2"/>
</dbReference>
<evidence type="ECO:0000256" key="5">
    <source>
        <dbReference type="ARBA" id="ARBA00023163"/>
    </source>
</evidence>
<accession>A0A179T0G0</accession>
<dbReference type="SUPFAM" id="SSF88659">
    <property type="entry name" value="Sigma3 and sigma4 domains of RNA polymerase sigma factors"/>
    <property type="match status" value="1"/>
</dbReference>
<organism evidence="9 10">
    <name type="scientific">Metabacillus litoralis</name>
    <dbReference type="NCBI Taxonomy" id="152268"/>
    <lineage>
        <taxon>Bacteria</taxon>
        <taxon>Bacillati</taxon>
        <taxon>Bacillota</taxon>
        <taxon>Bacilli</taxon>
        <taxon>Bacillales</taxon>
        <taxon>Bacillaceae</taxon>
        <taxon>Metabacillus</taxon>
    </lineage>
</organism>
<dbReference type="PROSITE" id="PS01063">
    <property type="entry name" value="SIGMA70_ECF"/>
    <property type="match status" value="1"/>
</dbReference>
<evidence type="ECO:0000259" key="7">
    <source>
        <dbReference type="Pfam" id="PF04542"/>
    </source>
</evidence>
<reference evidence="10" key="1">
    <citation type="submission" date="2016-04" db="EMBL/GenBank/DDBJ databases">
        <authorList>
            <person name="Lyu Z."/>
            <person name="Lyu W."/>
        </authorList>
    </citation>
    <scope>NUCLEOTIDE SEQUENCE [LARGE SCALE GENOMIC DNA]</scope>
    <source>
        <strain evidence="10">C44</strain>
    </source>
</reference>
<dbReference type="Pfam" id="PF04542">
    <property type="entry name" value="Sigma70_r2"/>
    <property type="match status" value="1"/>
</dbReference>
<evidence type="ECO:0000256" key="2">
    <source>
        <dbReference type="ARBA" id="ARBA00023015"/>
    </source>
</evidence>
<evidence type="ECO:0000256" key="6">
    <source>
        <dbReference type="RuleBase" id="RU000716"/>
    </source>
</evidence>
<dbReference type="RefSeq" id="WP_066330294.1">
    <property type="nucleotide sequence ID" value="NZ_LWSG01000010.1"/>
</dbReference>
<dbReference type="InterPro" id="IPR014284">
    <property type="entry name" value="RNA_pol_sigma-70_dom"/>
</dbReference>
<dbReference type="Gene3D" id="1.10.10.10">
    <property type="entry name" value="Winged helix-like DNA-binding domain superfamily/Winged helix DNA-binding domain"/>
    <property type="match status" value="1"/>
</dbReference>
<protein>
    <recommendedName>
        <fullName evidence="6">RNA polymerase sigma factor</fullName>
    </recommendedName>
</protein>
<dbReference type="NCBIfam" id="TIGR02937">
    <property type="entry name" value="sigma70-ECF"/>
    <property type="match status" value="1"/>
</dbReference>
<evidence type="ECO:0000256" key="3">
    <source>
        <dbReference type="ARBA" id="ARBA00023082"/>
    </source>
</evidence>
<dbReference type="InterPro" id="IPR039425">
    <property type="entry name" value="RNA_pol_sigma-70-like"/>
</dbReference>
<feature type="domain" description="RNA polymerase sigma-70 region 2" evidence="7">
    <location>
        <begin position="21"/>
        <end position="86"/>
    </location>
</feature>
<dbReference type="PANTHER" id="PTHR43133:SF51">
    <property type="entry name" value="RNA POLYMERASE SIGMA FACTOR"/>
    <property type="match status" value="1"/>
</dbReference>
<keyword evidence="2 6" id="KW-0805">Transcription regulation</keyword>
<dbReference type="InterPro" id="IPR013324">
    <property type="entry name" value="RNA_pol_sigma_r3/r4-like"/>
</dbReference>
<name>A0A179T0G0_9BACI</name>
<dbReference type="GO" id="GO:0016987">
    <property type="term" value="F:sigma factor activity"/>
    <property type="evidence" value="ECO:0007669"/>
    <property type="project" value="UniProtKB-KW"/>
</dbReference>
<dbReference type="GO" id="GO:0006352">
    <property type="term" value="P:DNA-templated transcription initiation"/>
    <property type="evidence" value="ECO:0007669"/>
    <property type="project" value="InterPro"/>
</dbReference>
<dbReference type="Proteomes" id="UP000078534">
    <property type="component" value="Unassembled WGS sequence"/>
</dbReference>
<sequence length="186" mass="22335">MTEEELIKKAKQGNMNAFGQLVELHYPVVEKFAYQLGNRQDEIEDITQEVFIRVYRFIDQFTKAKFSTWLYKITLNVTRDFARKRQSNLRKVFKIQQDFRQDDYPEIESTVIRNEEDRILHLAIQKLDEKYRVPIVLFYFHEKKYEEIAEIMSITLSTVKTRILRGKTMLKKVMEELNKKEGDING</sequence>
<evidence type="ECO:0000313" key="10">
    <source>
        <dbReference type="Proteomes" id="UP000078534"/>
    </source>
</evidence>